<gene>
    <name evidence="1" type="ORF">K402DRAFT_392031</name>
</gene>
<evidence type="ECO:0000313" key="1">
    <source>
        <dbReference type="EMBL" id="KAF1988273.1"/>
    </source>
</evidence>
<organism evidence="1 2">
    <name type="scientific">Aulographum hederae CBS 113979</name>
    <dbReference type="NCBI Taxonomy" id="1176131"/>
    <lineage>
        <taxon>Eukaryota</taxon>
        <taxon>Fungi</taxon>
        <taxon>Dikarya</taxon>
        <taxon>Ascomycota</taxon>
        <taxon>Pezizomycotina</taxon>
        <taxon>Dothideomycetes</taxon>
        <taxon>Pleosporomycetidae</taxon>
        <taxon>Aulographales</taxon>
        <taxon>Aulographaceae</taxon>
    </lineage>
</organism>
<protein>
    <submittedName>
        <fullName evidence="1">Uncharacterized protein</fullName>
    </submittedName>
</protein>
<proteinExistence type="predicted"/>
<reference evidence="1" key="1">
    <citation type="journal article" date="2020" name="Stud. Mycol.">
        <title>101 Dothideomycetes genomes: a test case for predicting lifestyles and emergence of pathogens.</title>
        <authorList>
            <person name="Haridas S."/>
            <person name="Albert R."/>
            <person name="Binder M."/>
            <person name="Bloem J."/>
            <person name="Labutti K."/>
            <person name="Salamov A."/>
            <person name="Andreopoulos B."/>
            <person name="Baker S."/>
            <person name="Barry K."/>
            <person name="Bills G."/>
            <person name="Bluhm B."/>
            <person name="Cannon C."/>
            <person name="Castanera R."/>
            <person name="Culley D."/>
            <person name="Daum C."/>
            <person name="Ezra D."/>
            <person name="Gonzalez J."/>
            <person name="Henrissat B."/>
            <person name="Kuo A."/>
            <person name="Liang C."/>
            <person name="Lipzen A."/>
            <person name="Lutzoni F."/>
            <person name="Magnuson J."/>
            <person name="Mondo S."/>
            <person name="Nolan M."/>
            <person name="Ohm R."/>
            <person name="Pangilinan J."/>
            <person name="Park H.-J."/>
            <person name="Ramirez L."/>
            <person name="Alfaro M."/>
            <person name="Sun H."/>
            <person name="Tritt A."/>
            <person name="Yoshinaga Y."/>
            <person name="Zwiers L.-H."/>
            <person name="Turgeon B."/>
            <person name="Goodwin S."/>
            <person name="Spatafora J."/>
            <person name="Crous P."/>
            <person name="Grigoriev I."/>
        </authorList>
    </citation>
    <scope>NUCLEOTIDE SEQUENCE</scope>
    <source>
        <strain evidence="1">CBS 113979</strain>
    </source>
</reference>
<keyword evidence="2" id="KW-1185">Reference proteome</keyword>
<dbReference type="AlphaFoldDB" id="A0A6G1H4X0"/>
<accession>A0A6G1H4X0</accession>
<sequence>MTRVRIVLPTLLLLGLCLILYTGFSELKISSNPCFPRSSHLDAAVIDEPPIYYTRTVGRSTFSLLPEMRLPTHEQQRTARDFTDWQRPQQLPIILPPSPICLDMIICRAPRTSPRSK</sequence>
<dbReference type="EMBL" id="ML977149">
    <property type="protein sequence ID" value="KAF1988273.1"/>
    <property type="molecule type" value="Genomic_DNA"/>
</dbReference>
<evidence type="ECO:0000313" key="2">
    <source>
        <dbReference type="Proteomes" id="UP000800041"/>
    </source>
</evidence>
<name>A0A6G1H4X0_9PEZI</name>
<dbReference type="Proteomes" id="UP000800041">
    <property type="component" value="Unassembled WGS sequence"/>
</dbReference>